<keyword evidence="1" id="KW-0540">Nuclease</keyword>
<keyword evidence="3" id="KW-1185">Reference proteome</keyword>
<dbReference type="EC" id="3.1.-.-" evidence="1"/>
<dbReference type="SUPFAM" id="SSF52980">
    <property type="entry name" value="Restriction endonuclease-like"/>
    <property type="match status" value="1"/>
</dbReference>
<dbReference type="Gene3D" id="3.90.320.10">
    <property type="match status" value="1"/>
</dbReference>
<feature type="active site" evidence="1">
    <location>
        <position position="278"/>
    </location>
</feature>
<dbReference type="eggNOG" id="ENOG502QVKE">
    <property type="taxonomic scope" value="Eukaryota"/>
</dbReference>
<proteinExistence type="inferred from homology"/>
<evidence type="ECO:0000313" key="2">
    <source>
        <dbReference type="EnsemblMetazoa" id="tetur02g10110.1"/>
    </source>
</evidence>
<dbReference type="HOGENOM" id="CLU_068902_0_0_1"/>
<name>T1JWZ8_TETUR</name>
<dbReference type="GO" id="GO:0005739">
    <property type="term" value="C:mitochondrion"/>
    <property type="evidence" value="ECO:0007669"/>
    <property type="project" value="UniProtKB-SubCell"/>
</dbReference>
<dbReference type="Proteomes" id="UP000015104">
    <property type="component" value="Unassembled WGS sequence"/>
</dbReference>
<comment type="subcellular location">
    <subcellularLocation>
        <location evidence="1">Mitochondrion</location>
    </subcellularLocation>
</comment>
<dbReference type="GO" id="GO:0043504">
    <property type="term" value="P:mitochondrial DNA repair"/>
    <property type="evidence" value="ECO:0007669"/>
    <property type="project" value="UniProtKB-UniRule"/>
</dbReference>
<dbReference type="STRING" id="32264.T1JWZ8"/>
<reference evidence="2" key="2">
    <citation type="submission" date="2015-06" db="UniProtKB">
        <authorList>
            <consortium name="EnsemblMetazoa"/>
        </authorList>
    </citation>
    <scope>IDENTIFICATION</scope>
</reference>
<reference evidence="3" key="1">
    <citation type="submission" date="2011-08" db="EMBL/GenBank/DDBJ databases">
        <authorList>
            <person name="Rombauts S."/>
        </authorList>
    </citation>
    <scope>NUCLEOTIDE SEQUENCE</scope>
    <source>
        <strain evidence="3">London</strain>
    </source>
</reference>
<keyword evidence="1" id="KW-0496">Mitochondrion</keyword>
<dbReference type="GO" id="GO:0006264">
    <property type="term" value="P:mitochondrial DNA replication"/>
    <property type="evidence" value="ECO:0007669"/>
    <property type="project" value="TreeGrafter"/>
</dbReference>
<evidence type="ECO:0000256" key="1">
    <source>
        <dbReference type="HAMAP-Rule" id="MF_03030"/>
    </source>
</evidence>
<dbReference type="PANTHER" id="PTHR31340:SF3">
    <property type="entry name" value="MITOCHONDRIAL GENOME MAINTENANCE EXONUCLEASE 1"/>
    <property type="match status" value="1"/>
</dbReference>
<dbReference type="AlphaFoldDB" id="T1JWZ8"/>
<dbReference type="OrthoDB" id="5777131at2759"/>
<dbReference type="OMA" id="TCYLIDW"/>
<dbReference type="PANTHER" id="PTHR31340">
    <property type="entry name" value="MITOCHONDRIAL GENOME MAINTENANCE EXONUCLEASE 1"/>
    <property type="match status" value="1"/>
</dbReference>
<organism evidence="2 3">
    <name type="scientific">Tetranychus urticae</name>
    <name type="common">Two-spotted spider mite</name>
    <dbReference type="NCBI Taxonomy" id="32264"/>
    <lineage>
        <taxon>Eukaryota</taxon>
        <taxon>Metazoa</taxon>
        <taxon>Ecdysozoa</taxon>
        <taxon>Arthropoda</taxon>
        <taxon>Chelicerata</taxon>
        <taxon>Arachnida</taxon>
        <taxon>Acari</taxon>
        <taxon>Acariformes</taxon>
        <taxon>Trombidiformes</taxon>
        <taxon>Prostigmata</taxon>
        <taxon>Eleutherengona</taxon>
        <taxon>Raphignathae</taxon>
        <taxon>Tetranychoidea</taxon>
        <taxon>Tetranychidae</taxon>
        <taxon>Tetranychus</taxon>
    </lineage>
</organism>
<accession>T1JWZ8</accession>
<feature type="active site" evidence="1">
    <location>
        <position position="276"/>
    </location>
</feature>
<keyword evidence="1" id="KW-0269">Exonuclease</keyword>
<dbReference type="InterPro" id="IPR011335">
    <property type="entry name" value="Restrct_endonuc-II-like"/>
</dbReference>
<feature type="active site" evidence="1">
    <location>
        <position position="263"/>
    </location>
</feature>
<dbReference type="EMBL" id="CAEY01000818">
    <property type="status" value="NOT_ANNOTATED_CDS"/>
    <property type="molecule type" value="Genomic_DNA"/>
</dbReference>
<dbReference type="KEGG" id="tut:107371610"/>
<evidence type="ECO:0000313" key="3">
    <source>
        <dbReference type="Proteomes" id="UP000015104"/>
    </source>
</evidence>
<comment type="similarity">
    <text evidence="1">Belongs to the MGME1 family.</text>
</comment>
<comment type="function">
    <text evidence="1">Metal-dependent single-stranded DNA (ssDNA) exonuclease involved in mitochondrial genome maintenance.</text>
</comment>
<protein>
    <recommendedName>
        <fullName evidence="1">Mitochondrial genome maintenance exonuclease 1</fullName>
        <ecNumber evidence="1">3.1.-.-</ecNumber>
    </recommendedName>
</protein>
<dbReference type="InterPro" id="IPR011604">
    <property type="entry name" value="PDDEXK-like_dom_sf"/>
</dbReference>
<dbReference type="HAMAP" id="MF_03030">
    <property type="entry name" value="MGME1"/>
    <property type="match status" value="1"/>
</dbReference>
<gene>
    <name evidence="2" type="primary">107371610</name>
</gene>
<keyword evidence="1" id="KW-0378">Hydrolase</keyword>
<dbReference type="GO" id="GO:0008297">
    <property type="term" value="F:single-stranded DNA exodeoxyribonuclease activity"/>
    <property type="evidence" value="ECO:0007669"/>
    <property type="project" value="UniProtKB-UniRule"/>
</dbReference>
<dbReference type="EnsemblMetazoa" id="tetur02g10110.1">
    <property type="protein sequence ID" value="tetur02g10110.1"/>
    <property type="gene ID" value="tetur02g10110"/>
</dbReference>
<sequence length="360" mass="41865">MVLIKIFGKMHLVIGFGFRESSHLFGSCLHGLGSQIIRDIHFSSKSFYSKNNDFDEAQFDLENDLIYGSQSNAVDQSRSKIDSDKQAGCKISPKELINIYTEVLPVNWNPEELINFPMSNPWRSKSNLKTEEKTIEYELNCKRKLILDNNNLKVNEFPSVTKIIGETKSAASRQALEQWKRRMIEQLGEEKFKEYQQKIFRRGHLLHANIAKRLEEKSEEIEISEEISGYWKSLSNVFTNISKVQLLEKPVIHPFLCYKGIIDCVAYYNKTCYLIDWKTSSRPKPTIYNLYDEPIQVVSYLGALNFDSKYDYQVSKAAIVVAYEDGSPAHVHRISESLCKNYWISWVKRLHNYWLTNVKS</sequence>